<name>A0A846MQI7_9BACT</name>
<keyword evidence="10" id="KW-0378">Hydrolase</keyword>
<dbReference type="PROSITE" id="PS00211">
    <property type="entry name" value="ABC_TRANSPORTER_1"/>
    <property type="match status" value="1"/>
</dbReference>
<dbReference type="InterPro" id="IPR003439">
    <property type="entry name" value="ABC_transporter-like_ATP-bd"/>
</dbReference>
<dbReference type="SUPFAM" id="SSF52540">
    <property type="entry name" value="P-loop containing nucleoside triphosphate hydrolases"/>
    <property type="match status" value="1"/>
</dbReference>
<dbReference type="SMART" id="SM00382">
    <property type="entry name" value="AAA"/>
    <property type="match status" value="1"/>
</dbReference>
<dbReference type="EMBL" id="JAASRN010000001">
    <property type="protein sequence ID" value="NIK73537.1"/>
    <property type="molecule type" value="Genomic_DNA"/>
</dbReference>
<keyword evidence="11" id="KW-1185">Reference proteome</keyword>
<evidence type="ECO:0000256" key="4">
    <source>
        <dbReference type="ARBA" id="ARBA00022840"/>
    </source>
</evidence>
<comment type="subcellular location">
    <subcellularLocation>
        <location evidence="1">Cell membrane</location>
        <topology evidence="1">Multi-pass membrane protein</topology>
    </subcellularLocation>
</comment>
<evidence type="ECO:0000256" key="7">
    <source>
        <dbReference type="SAM" id="Phobius"/>
    </source>
</evidence>
<dbReference type="GO" id="GO:0005886">
    <property type="term" value="C:plasma membrane"/>
    <property type="evidence" value="ECO:0007669"/>
    <property type="project" value="UniProtKB-SubCell"/>
</dbReference>
<dbReference type="FunFam" id="3.40.50.300:FF:000218">
    <property type="entry name" value="Multidrug ABC transporter ATP-binding protein"/>
    <property type="match status" value="1"/>
</dbReference>
<evidence type="ECO:0000313" key="11">
    <source>
        <dbReference type="Proteomes" id="UP000537126"/>
    </source>
</evidence>
<feature type="transmembrane region" description="Helical" evidence="7">
    <location>
        <begin position="170"/>
        <end position="188"/>
    </location>
</feature>
<dbReference type="Pfam" id="PF00664">
    <property type="entry name" value="ABC_membrane"/>
    <property type="match status" value="1"/>
</dbReference>
<dbReference type="InterPro" id="IPR011527">
    <property type="entry name" value="ABC1_TM_dom"/>
</dbReference>
<feature type="transmembrane region" description="Helical" evidence="7">
    <location>
        <begin position="21"/>
        <end position="43"/>
    </location>
</feature>
<evidence type="ECO:0000259" key="8">
    <source>
        <dbReference type="PROSITE" id="PS50893"/>
    </source>
</evidence>
<dbReference type="Proteomes" id="UP000537126">
    <property type="component" value="Unassembled WGS sequence"/>
</dbReference>
<dbReference type="InterPro" id="IPR017871">
    <property type="entry name" value="ABC_transporter-like_CS"/>
</dbReference>
<dbReference type="PROSITE" id="PS50893">
    <property type="entry name" value="ABC_TRANSPORTER_2"/>
    <property type="match status" value="1"/>
</dbReference>
<evidence type="ECO:0000256" key="5">
    <source>
        <dbReference type="ARBA" id="ARBA00022989"/>
    </source>
</evidence>
<dbReference type="PROSITE" id="PS50929">
    <property type="entry name" value="ABC_TM1F"/>
    <property type="match status" value="1"/>
</dbReference>
<dbReference type="Gene3D" id="3.40.50.300">
    <property type="entry name" value="P-loop containing nucleotide triphosphate hydrolases"/>
    <property type="match status" value="1"/>
</dbReference>
<dbReference type="GO" id="GO:0015421">
    <property type="term" value="F:ABC-type oligopeptide transporter activity"/>
    <property type="evidence" value="ECO:0007669"/>
    <property type="project" value="TreeGrafter"/>
</dbReference>
<evidence type="ECO:0000313" key="10">
    <source>
        <dbReference type="EMBL" id="NIK73537.1"/>
    </source>
</evidence>
<keyword evidence="2 7" id="KW-0812">Transmembrane</keyword>
<proteinExistence type="predicted"/>
<evidence type="ECO:0000256" key="3">
    <source>
        <dbReference type="ARBA" id="ARBA00022741"/>
    </source>
</evidence>
<dbReference type="InterPro" id="IPR003593">
    <property type="entry name" value="AAA+_ATPase"/>
</dbReference>
<dbReference type="GO" id="GO:0016887">
    <property type="term" value="F:ATP hydrolysis activity"/>
    <property type="evidence" value="ECO:0007669"/>
    <property type="project" value="InterPro"/>
</dbReference>
<reference evidence="10 11" key="1">
    <citation type="submission" date="2020-03" db="EMBL/GenBank/DDBJ databases">
        <title>Genomic Encyclopedia of Type Strains, Phase IV (KMG-IV): sequencing the most valuable type-strain genomes for metagenomic binning, comparative biology and taxonomic classification.</title>
        <authorList>
            <person name="Goeker M."/>
        </authorList>
    </citation>
    <scope>NUCLEOTIDE SEQUENCE [LARGE SCALE GENOMIC DNA]</scope>
    <source>
        <strain evidence="10 11">DSM 5718</strain>
    </source>
</reference>
<accession>A0A846MQI7</accession>
<dbReference type="CDD" id="cd18552">
    <property type="entry name" value="ABC_6TM_MsbA_like"/>
    <property type="match status" value="1"/>
</dbReference>
<dbReference type="Gene3D" id="1.20.1560.10">
    <property type="entry name" value="ABC transporter type 1, transmembrane domain"/>
    <property type="match status" value="1"/>
</dbReference>
<evidence type="ECO:0000256" key="2">
    <source>
        <dbReference type="ARBA" id="ARBA00022692"/>
    </source>
</evidence>
<dbReference type="RefSeq" id="WP_166918764.1">
    <property type="nucleotide sequence ID" value="NZ_JAASRN010000001.1"/>
</dbReference>
<dbReference type="PANTHER" id="PTHR43394:SF1">
    <property type="entry name" value="ATP-BINDING CASSETTE SUB-FAMILY B MEMBER 10, MITOCHONDRIAL"/>
    <property type="match status" value="1"/>
</dbReference>
<dbReference type="CDD" id="cd03251">
    <property type="entry name" value="ABCC_MsbA"/>
    <property type="match status" value="1"/>
</dbReference>
<sequence length="607" mass="68211">MKTYWRLLGYLRPVSRYVVPFFLSSFFGSLFGVVNFTFVIPLLEVLFYDKPLNVVEQLPAFELSTQYFANLFNYYLGYFLQTKGKLSALQFVCAAVLASVFLSNAFRYFTQRILEGMRADLVARLRDDVFRNVVHLHLDFFSNQRKGNLITRITSDVIEVEYAVANSLRAFLKEPFILIISFVILFSISWKLTLFALLFIPVSGLMIGSIIKRLRHSALNLQAVLSNLTSVIDEAFGGIRIVKGFNAEGYMQEKFHKENWQYRHLVRKIAFRRELAPSVSEFMGVAVMCGVLLYGGSLILIEQSISAPLFLGYLAVLSQVTKPIKEISNAVSSVQRGMASAERIFELIDTQPAVKEKTGAKELKAFEKEICFEQVSFAYEEGVPVLNDLNFTIPKGKVIALVGPSGGGKSTIADLIPRFYDPIGGRITLDGMDLRDYTLKSLRARMGIVTQESILFNDTIFNNIAFGMEVTPEQVEEAARIANAHDFIMALPEGYQTIVGDRGVKLSGGQRQRISIARAVLRNPDILILDEATSALDTESERLVQEALNKLMKNRTALVIAHRLSTIQQADEILVVQQGRIVERGTHESLIQQTSGLYKRLVEMQAL</sequence>
<evidence type="ECO:0000256" key="1">
    <source>
        <dbReference type="ARBA" id="ARBA00004651"/>
    </source>
</evidence>
<keyword evidence="3" id="KW-0547">Nucleotide-binding</keyword>
<dbReference type="GO" id="GO:0005524">
    <property type="term" value="F:ATP binding"/>
    <property type="evidence" value="ECO:0007669"/>
    <property type="project" value="UniProtKB-KW"/>
</dbReference>
<evidence type="ECO:0000256" key="6">
    <source>
        <dbReference type="ARBA" id="ARBA00023136"/>
    </source>
</evidence>
<dbReference type="PANTHER" id="PTHR43394">
    <property type="entry name" value="ATP-DEPENDENT PERMEASE MDL1, MITOCHONDRIAL"/>
    <property type="match status" value="1"/>
</dbReference>
<keyword evidence="4 10" id="KW-0067">ATP-binding</keyword>
<dbReference type="AlphaFoldDB" id="A0A846MQI7"/>
<dbReference type="InterPro" id="IPR039421">
    <property type="entry name" value="Type_1_exporter"/>
</dbReference>
<feature type="transmembrane region" description="Helical" evidence="7">
    <location>
        <begin position="88"/>
        <end position="109"/>
    </location>
</feature>
<organism evidence="10 11">
    <name type="scientific">Thermonema lapsum</name>
    <dbReference type="NCBI Taxonomy" id="28195"/>
    <lineage>
        <taxon>Bacteria</taxon>
        <taxon>Pseudomonadati</taxon>
        <taxon>Bacteroidota</taxon>
        <taxon>Cytophagia</taxon>
        <taxon>Cytophagales</taxon>
        <taxon>Thermonemataceae</taxon>
        <taxon>Thermonema</taxon>
    </lineage>
</organism>
<keyword evidence="6 7" id="KW-0472">Membrane</keyword>
<dbReference type="SUPFAM" id="SSF90123">
    <property type="entry name" value="ABC transporter transmembrane region"/>
    <property type="match status" value="1"/>
</dbReference>
<dbReference type="EC" id="3.6.3.-" evidence="10"/>
<dbReference type="InterPro" id="IPR036640">
    <property type="entry name" value="ABC1_TM_sf"/>
</dbReference>
<evidence type="ECO:0000259" key="9">
    <source>
        <dbReference type="PROSITE" id="PS50929"/>
    </source>
</evidence>
<protein>
    <submittedName>
        <fullName evidence="10">Subfamily B ATP-binding cassette protein MsbA</fullName>
        <ecNumber evidence="10">3.6.3.-</ecNumber>
    </submittedName>
</protein>
<feature type="domain" description="ABC transmembrane type-1" evidence="9">
    <location>
        <begin position="22"/>
        <end position="336"/>
    </location>
</feature>
<dbReference type="Pfam" id="PF00005">
    <property type="entry name" value="ABC_tran"/>
    <property type="match status" value="1"/>
</dbReference>
<comment type="caution">
    <text evidence="10">The sequence shown here is derived from an EMBL/GenBank/DDBJ whole genome shotgun (WGS) entry which is preliminary data.</text>
</comment>
<keyword evidence="5 7" id="KW-1133">Transmembrane helix</keyword>
<gene>
    <name evidence="10" type="ORF">FHS56_001023</name>
</gene>
<dbReference type="InterPro" id="IPR027417">
    <property type="entry name" value="P-loop_NTPase"/>
</dbReference>
<feature type="domain" description="ABC transporter" evidence="8">
    <location>
        <begin position="370"/>
        <end position="603"/>
    </location>
</feature>